<feature type="transmembrane region" description="Helical" evidence="19">
    <location>
        <begin position="141"/>
        <end position="162"/>
    </location>
</feature>
<evidence type="ECO:0000256" key="16">
    <source>
        <dbReference type="ARBA" id="ARBA00023209"/>
    </source>
</evidence>
<feature type="transmembrane region" description="Helical" evidence="19">
    <location>
        <begin position="79"/>
        <end position="97"/>
    </location>
</feature>
<comment type="pathway">
    <text evidence="4">Lipid metabolism.</text>
</comment>
<dbReference type="PROSITE" id="PS01315">
    <property type="entry name" value="CDS"/>
    <property type="match status" value="1"/>
</dbReference>
<evidence type="ECO:0000256" key="11">
    <source>
        <dbReference type="ARBA" id="ARBA00022692"/>
    </source>
</evidence>
<feature type="transmembrane region" description="Helical" evidence="19">
    <location>
        <begin position="56"/>
        <end position="73"/>
    </location>
</feature>
<evidence type="ECO:0000256" key="4">
    <source>
        <dbReference type="ARBA" id="ARBA00005189"/>
    </source>
</evidence>
<keyword evidence="16" id="KW-0594">Phospholipid biosynthesis</keyword>
<keyword evidence="17" id="KW-1208">Phospholipid metabolism</keyword>
<keyword evidence="9" id="KW-0444">Lipid biosynthesis</keyword>
<feature type="transmembrane region" description="Helical" evidence="19">
    <location>
        <begin position="183"/>
        <end position="201"/>
    </location>
</feature>
<feature type="transmembrane region" description="Helical" evidence="19">
    <location>
        <begin position="207"/>
        <end position="229"/>
    </location>
</feature>
<dbReference type="EC" id="2.7.7.41" evidence="6 18"/>
<evidence type="ECO:0000256" key="6">
    <source>
        <dbReference type="ARBA" id="ARBA00012487"/>
    </source>
</evidence>
<reference evidence="20 21" key="1">
    <citation type="submission" date="2017-03" db="EMBL/GenBank/DDBJ databases">
        <authorList>
            <person name="Afonso C.L."/>
            <person name="Miller P.J."/>
            <person name="Scott M.A."/>
            <person name="Spackman E."/>
            <person name="Goraichik I."/>
            <person name="Dimitrov K.M."/>
            <person name="Suarez D.L."/>
            <person name="Swayne D.E."/>
        </authorList>
    </citation>
    <scope>NUCLEOTIDE SEQUENCE [LARGE SCALE GENOMIC DNA]</scope>
    <source>
        <strain evidence="20">SB41UT1</strain>
    </source>
</reference>
<dbReference type="GO" id="GO:0004605">
    <property type="term" value="F:phosphatidate cytidylyltransferase activity"/>
    <property type="evidence" value="ECO:0007669"/>
    <property type="project" value="UniProtKB-EC"/>
</dbReference>
<feature type="transmembrane region" description="Helical" evidence="19">
    <location>
        <begin position="109"/>
        <end position="129"/>
    </location>
</feature>
<evidence type="ECO:0000256" key="10">
    <source>
        <dbReference type="ARBA" id="ARBA00022679"/>
    </source>
</evidence>
<evidence type="ECO:0000256" key="1">
    <source>
        <dbReference type="ARBA" id="ARBA00001698"/>
    </source>
</evidence>
<keyword evidence="21" id="KW-1185">Reference proteome</keyword>
<keyword evidence="12 18" id="KW-0548">Nucleotidyltransferase</keyword>
<evidence type="ECO:0000313" key="20">
    <source>
        <dbReference type="EMBL" id="SMA42559.1"/>
    </source>
</evidence>
<evidence type="ECO:0000256" key="12">
    <source>
        <dbReference type="ARBA" id="ARBA00022695"/>
    </source>
</evidence>
<evidence type="ECO:0000256" key="19">
    <source>
        <dbReference type="SAM" id="Phobius"/>
    </source>
</evidence>
<dbReference type="UniPathway" id="UPA00557">
    <property type="reaction ID" value="UER00614"/>
</dbReference>
<dbReference type="GO" id="GO:0016024">
    <property type="term" value="P:CDP-diacylglycerol biosynthetic process"/>
    <property type="evidence" value="ECO:0007669"/>
    <property type="project" value="UniProtKB-UniPathway"/>
</dbReference>
<evidence type="ECO:0000256" key="9">
    <source>
        <dbReference type="ARBA" id="ARBA00022516"/>
    </source>
</evidence>
<dbReference type="Proteomes" id="UP000196573">
    <property type="component" value="Unassembled WGS sequence"/>
</dbReference>
<evidence type="ECO:0000256" key="5">
    <source>
        <dbReference type="ARBA" id="ARBA00010185"/>
    </source>
</evidence>
<evidence type="ECO:0000256" key="14">
    <source>
        <dbReference type="ARBA" id="ARBA00023098"/>
    </source>
</evidence>
<dbReference type="GO" id="GO:0005886">
    <property type="term" value="C:plasma membrane"/>
    <property type="evidence" value="ECO:0007669"/>
    <property type="project" value="UniProtKB-SubCell"/>
</dbReference>
<dbReference type="RefSeq" id="WP_087108996.1">
    <property type="nucleotide sequence ID" value="NZ_CBCSCN010000009.1"/>
</dbReference>
<evidence type="ECO:0000256" key="3">
    <source>
        <dbReference type="ARBA" id="ARBA00005119"/>
    </source>
</evidence>
<dbReference type="PANTHER" id="PTHR46382">
    <property type="entry name" value="PHOSPHATIDATE CYTIDYLYLTRANSFERASE"/>
    <property type="match status" value="1"/>
</dbReference>
<evidence type="ECO:0000256" key="18">
    <source>
        <dbReference type="RuleBase" id="RU003938"/>
    </source>
</evidence>
<organism evidence="20 21">
    <name type="scientific">Parendozoicomonas haliclonae</name>
    <dbReference type="NCBI Taxonomy" id="1960125"/>
    <lineage>
        <taxon>Bacteria</taxon>
        <taxon>Pseudomonadati</taxon>
        <taxon>Pseudomonadota</taxon>
        <taxon>Gammaproteobacteria</taxon>
        <taxon>Oceanospirillales</taxon>
        <taxon>Endozoicomonadaceae</taxon>
        <taxon>Parendozoicomonas</taxon>
    </lineage>
</organism>
<dbReference type="EMBL" id="FWPT01000003">
    <property type="protein sequence ID" value="SMA42559.1"/>
    <property type="molecule type" value="Genomic_DNA"/>
</dbReference>
<evidence type="ECO:0000256" key="17">
    <source>
        <dbReference type="ARBA" id="ARBA00023264"/>
    </source>
</evidence>
<dbReference type="AlphaFoldDB" id="A0A1X7AHU6"/>
<evidence type="ECO:0000256" key="8">
    <source>
        <dbReference type="ARBA" id="ARBA00022475"/>
    </source>
</evidence>
<accession>A0A1X7AHU6</accession>
<dbReference type="Pfam" id="PF01148">
    <property type="entry name" value="CTP_transf_1"/>
    <property type="match status" value="1"/>
</dbReference>
<comment type="catalytic activity">
    <reaction evidence="1 18">
        <text>a 1,2-diacyl-sn-glycero-3-phosphate + CTP + H(+) = a CDP-1,2-diacyl-sn-glycerol + diphosphate</text>
        <dbReference type="Rhea" id="RHEA:16229"/>
        <dbReference type="ChEBI" id="CHEBI:15378"/>
        <dbReference type="ChEBI" id="CHEBI:33019"/>
        <dbReference type="ChEBI" id="CHEBI:37563"/>
        <dbReference type="ChEBI" id="CHEBI:58332"/>
        <dbReference type="ChEBI" id="CHEBI:58608"/>
        <dbReference type="EC" id="2.7.7.41"/>
    </reaction>
</comment>
<dbReference type="InterPro" id="IPR000374">
    <property type="entry name" value="PC_trans"/>
</dbReference>
<evidence type="ECO:0000313" key="21">
    <source>
        <dbReference type="Proteomes" id="UP000196573"/>
    </source>
</evidence>
<keyword evidence="14" id="KW-0443">Lipid metabolism</keyword>
<comment type="pathway">
    <text evidence="3 18">Phospholipid metabolism; CDP-diacylglycerol biosynthesis; CDP-diacylglycerol from sn-glycerol 3-phosphate: step 3/3.</text>
</comment>
<evidence type="ECO:0000256" key="7">
    <source>
        <dbReference type="ARBA" id="ARBA00019373"/>
    </source>
</evidence>
<keyword evidence="15 19" id="KW-0472">Membrane</keyword>
<keyword evidence="8" id="KW-1003">Cell membrane</keyword>
<proteinExistence type="inferred from homology"/>
<gene>
    <name evidence="20" type="primary">cdsA</name>
    <name evidence="20" type="ORF">EHSB41UT_01449</name>
</gene>
<sequence>MLKQRVITGLALLPVALCGVFLLPQEWFAIFIGAIITLAAWEWANLSGFSAVWQRVLYAAVTGGLLLCLFSLSVLPLSFLLGAGLVWWLVAVMLVISYPDSLAVWKPRIVQLIIGWLVLIPAWGGLVFLKSQGTPEFEQQGNALILYVFVLVWGADVGAYFAGKTFGRRKLAPHLSPGKTWEGVLGGLLTITLIALGVAWYRELGLFHAIGLLAMTWVVGLVSVLGDLLESMFKRERGIKDSSSLLPGHGGIMDRIDSLTAAIPVFSVFWLLAS</sequence>
<comment type="subcellular location">
    <subcellularLocation>
        <location evidence="2">Cell membrane</location>
        <topology evidence="2">Multi-pass membrane protein</topology>
    </subcellularLocation>
</comment>
<keyword evidence="11 18" id="KW-0812">Transmembrane</keyword>
<evidence type="ECO:0000256" key="2">
    <source>
        <dbReference type="ARBA" id="ARBA00004651"/>
    </source>
</evidence>
<evidence type="ECO:0000256" key="15">
    <source>
        <dbReference type="ARBA" id="ARBA00023136"/>
    </source>
</evidence>
<comment type="similarity">
    <text evidence="5 18">Belongs to the CDS family.</text>
</comment>
<dbReference type="PANTHER" id="PTHR46382:SF1">
    <property type="entry name" value="PHOSPHATIDATE CYTIDYLYLTRANSFERASE"/>
    <property type="match status" value="1"/>
</dbReference>
<feature type="transmembrane region" description="Helical" evidence="19">
    <location>
        <begin position="28"/>
        <end position="44"/>
    </location>
</feature>
<protein>
    <recommendedName>
        <fullName evidence="7 18">Phosphatidate cytidylyltransferase</fullName>
        <ecNumber evidence="6 18">2.7.7.41</ecNumber>
    </recommendedName>
</protein>
<dbReference type="OrthoDB" id="9799199at2"/>
<name>A0A1X7AHU6_9GAMM</name>
<evidence type="ECO:0000256" key="13">
    <source>
        <dbReference type="ARBA" id="ARBA00022989"/>
    </source>
</evidence>
<keyword evidence="10 18" id="KW-0808">Transferase</keyword>
<keyword evidence="13 19" id="KW-1133">Transmembrane helix</keyword>